<dbReference type="AlphaFoldDB" id="A0AAU7DUZ0"/>
<proteinExistence type="predicted"/>
<dbReference type="EMBL" id="CP146203">
    <property type="protein sequence ID" value="XBH20581.1"/>
    <property type="molecule type" value="Genomic_DNA"/>
</dbReference>
<gene>
    <name evidence="1" type="ORF">V5R04_10080</name>
</gene>
<reference evidence="1" key="1">
    <citation type="submission" date="2024-02" db="EMBL/GenBank/DDBJ databases">
        <title>Tomenella chthoni gen. nov. sp. nov., a member of the family Jonesiaceae isolated from bat guano.</title>
        <authorList>
            <person name="Miller S.L."/>
            <person name="King J."/>
            <person name="Sankaranarayanan K."/>
            <person name="Lawson P.A."/>
        </authorList>
    </citation>
    <scope>NUCLEOTIDE SEQUENCE</scope>
    <source>
        <strain evidence="1">BS-20</strain>
    </source>
</reference>
<accession>A0AAU7DUZ0</accession>
<name>A0AAU7DUZ0_9MICO</name>
<protein>
    <recommendedName>
        <fullName evidence="2">DUF4157 domain-containing protein</fullName>
    </recommendedName>
</protein>
<evidence type="ECO:0000313" key="1">
    <source>
        <dbReference type="EMBL" id="XBH20581.1"/>
    </source>
</evidence>
<sequence>MRPTHASLLRASSFSAGCGESLTMLRPLVSAGIALALILGATAIPAGPANAAANSSVTGQAQFPDAVRDQFYQAGFAEQLCPQPTQVGIAMLAATVCQIGRSHYAVAHGATMRAKAISRGAQCERFEAPTSAPKVVSGGLWICFGYESFLVQRGGTTYGDTFFSTQPRQEFAAREDLNGLLVHEANHVLQWHLFGAGFPQQYLEAGPNACRNIFEVQAGLALGGYGCE</sequence>
<evidence type="ECO:0008006" key="2">
    <source>
        <dbReference type="Google" id="ProtNLM"/>
    </source>
</evidence>
<organism evidence="1">
    <name type="scientific">Jonesiaceae bacterium BS-20</name>
    <dbReference type="NCBI Taxonomy" id="3120821"/>
    <lineage>
        <taxon>Bacteria</taxon>
        <taxon>Bacillati</taxon>
        <taxon>Actinomycetota</taxon>
        <taxon>Actinomycetes</taxon>
        <taxon>Micrococcales</taxon>
        <taxon>Jonesiaceae</taxon>
    </lineage>
</organism>